<dbReference type="UniPathway" id="UPA01068">
    <property type="reaction ID" value="UER00304"/>
</dbReference>
<evidence type="ECO:0000256" key="6">
    <source>
        <dbReference type="ARBA" id="ARBA00022643"/>
    </source>
</evidence>
<accession>A0A7J7NEE5</accession>
<dbReference type="EC" id="1.4.3.5" evidence="4"/>
<evidence type="ECO:0000256" key="4">
    <source>
        <dbReference type="ARBA" id="ARBA00012801"/>
    </source>
</evidence>
<evidence type="ECO:0000256" key="5">
    <source>
        <dbReference type="ARBA" id="ARBA00022630"/>
    </source>
</evidence>
<dbReference type="Proteomes" id="UP000541444">
    <property type="component" value="Unassembled WGS sequence"/>
</dbReference>
<dbReference type="InterPro" id="IPR011576">
    <property type="entry name" value="Pyridox_Oxase_N"/>
</dbReference>
<gene>
    <name evidence="9" type="ORF">GIB67_006445</name>
</gene>
<dbReference type="SUPFAM" id="SSF50475">
    <property type="entry name" value="FMN-binding split barrel"/>
    <property type="match status" value="1"/>
</dbReference>
<evidence type="ECO:0000313" key="10">
    <source>
        <dbReference type="Proteomes" id="UP000541444"/>
    </source>
</evidence>
<keyword evidence="7" id="KW-0560">Oxidoreductase</keyword>
<dbReference type="PANTHER" id="PTHR10851">
    <property type="entry name" value="PYRIDOXINE-5-PHOSPHATE OXIDASE"/>
    <property type="match status" value="1"/>
</dbReference>
<evidence type="ECO:0000259" key="8">
    <source>
        <dbReference type="Pfam" id="PF01243"/>
    </source>
</evidence>
<keyword evidence="6" id="KW-0288">FMN</keyword>
<evidence type="ECO:0000256" key="3">
    <source>
        <dbReference type="ARBA" id="ARBA00005037"/>
    </source>
</evidence>
<dbReference type="Gene3D" id="2.30.110.10">
    <property type="entry name" value="Electron Transport, Fmn-binding Protein, Chain A"/>
    <property type="match status" value="1"/>
</dbReference>
<keyword evidence="5" id="KW-0285">Flavoprotein</keyword>
<comment type="pathway">
    <text evidence="3">Cofactor metabolism; pyridoxal 5'-phosphate salvage; pyridoxal 5'-phosphate from pyridoxine 5'-phosphate: step 1/1.</text>
</comment>
<dbReference type="InterPro" id="IPR000659">
    <property type="entry name" value="Pyridox_Oxase"/>
</dbReference>
<evidence type="ECO:0000256" key="2">
    <source>
        <dbReference type="ARBA" id="ARBA00004738"/>
    </source>
</evidence>
<dbReference type="PANTHER" id="PTHR10851:SF0">
    <property type="entry name" value="PYRIDOXINE-5'-PHOSPHATE OXIDASE"/>
    <property type="match status" value="1"/>
</dbReference>
<evidence type="ECO:0000313" key="9">
    <source>
        <dbReference type="EMBL" id="KAF6165555.1"/>
    </source>
</evidence>
<comment type="pathway">
    <text evidence="2">Cofactor metabolism; pyridoxal 5'-phosphate salvage; pyridoxal 5'-phosphate from pyridoxamine 5'-phosphate: step 1/1.</text>
</comment>
<reference evidence="9 10" key="1">
    <citation type="journal article" date="2020" name="IScience">
        <title>Genome Sequencing of the Endangered Kingdonia uniflora (Circaeasteraceae, Ranunculales) Reveals Potential Mechanisms of Evolutionary Specialization.</title>
        <authorList>
            <person name="Sun Y."/>
            <person name="Deng T."/>
            <person name="Zhang A."/>
            <person name="Moore M.J."/>
            <person name="Landis J.B."/>
            <person name="Lin N."/>
            <person name="Zhang H."/>
            <person name="Zhang X."/>
            <person name="Huang J."/>
            <person name="Zhang X."/>
            <person name="Sun H."/>
            <person name="Wang H."/>
        </authorList>
    </citation>
    <scope>NUCLEOTIDE SEQUENCE [LARGE SCALE GENOMIC DNA]</scope>
    <source>
        <strain evidence="9">TB1705</strain>
        <tissue evidence="9">Leaf</tissue>
    </source>
</reference>
<comment type="cofactor">
    <cofactor evidence="1">
        <name>FMN</name>
        <dbReference type="ChEBI" id="CHEBI:58210"/>
    </cofactor>
</comment>
<dbReference type="GO" id="GO:0004733">
    <property type="term" value="F:pyridoxamine phosphate oxidase activity"/>
    <property type="evidence" value="ECO:0007669"/>
    <property type="project" value="UniProtKB-EC"/>
</dbReference>
<dbReference type="Pfam" id="PF01243">
    <property type="entry name" value="PNPOx_N"/>
    <property type="match status" value="1"/>
</dbReference>
<sequence>MFDSNRAYISSTSAIRIPRSASEVVVDPHWVVAMQAEMDALVHNWIWEMVPLPPKVRVEGTVKKVSDEESEKYFHSRPRGSQIGAIVSKQSSVVPGRYMLHQEYKELEAKFSGGLV</sequence>
<feature type="domain" description="Pyridoxamine 5'-phosphate oxidase N-terminal" evidence="8">
    <location>
        <begin position="47"/>
        <end position="108"/>
    </location>
</feature>
<organism evidence="9 10">
    <name type="scientific">Kingdonia uniflora</name>
    <dbReference type="NCBI Taxonomy" id="39325"/>
    <lineage>
        <taxon>Eukaryota</taxon>
        <taxon>Viridiplantae</taxon>
        <taxon>Streptophyta</taxon>
        <taxon>Embryophyta</taxon>
        <taxon>Tracheophyta</taxon>
        <taxon>Spermatophyta</taxon>
        <taxon>Magnoliopsida</taxon>
        <taxon>Ranunculales</taxon>
        <taxon>Circaeasteraceae</taxon>
        <taxon>Kingdonia</taxon>
    </lineage>
</organism>
<evidence type="ECO:0000256" key="7">
    <source>
        <dbReference type="ARBA" id="ARBA00023002"/>
    </source>
</evidence>
<name>A0A7J7NEE5_9MAGN</name>
<dbReference type="GO" id="GO:0008615">
    <property type="term" value="P:pyridoxine biosynthetic process"/>
    <property type="evidence" value="ECO:0007669"/>
    <property type="project" value="InterPro"/>
</dbReference>
<dbReference type="AlphaFoldDB" id="A0A7J7NEE5"/>
<protein>
    <recommendedName>
        <fullName evidence="4">pyridoxal 5'-phosphate synthase</fullName>
        <ecNumber evidence="4">1.4.3.5</ecNumber>
    </recommendedName>
</protein>
<dbReference type="OrthoDB" id="1693421at2759"/>
<dbReference type="GO" id="GO:0010181">
    <property type="term" value="F:FMN binding"/>
    <property type="evidence" value="ECO:0007669"/>
    <property type="project" value="InterPro"/>
</dbReference>
<proteinExistence type="predicted"/>
<dbReference type="EMBL" id="JACGCM010000843">
    <property type="protein sequence ID" value="KAF6165555.1"/>
    <property type="molecule type" value="Genomic_DNA"/>
</dbReference>
<evidence type="ECO:0000256" key="1">
    <source>
        <dbReference type="ARBA" id="ARBA00001917"/>
    </source>
</evidence>
<comment type="caution">
    <text evidence="9">The sequence shown here is derived from an EMBL/GenBank/DDBJ whole genome shotgun (WGS) entry which is preliminary data.</text>
</comment>
<keyword evidence="10" id="KW-1185">Reference proteome</keyword>
<dbReference type="InterPro" id="IPR012349">
    <property type="entry name" value="Split_barrel_FMN-bd"/>
</dbReference>